<keyword evidence="3" id="KW-1185">Reference proteome</keyword>
<sequence length="136" mass="14762">MKKALAAILSTLALVISALPAAADEALVERWYQALLAVDRDGLSSLLADEAIIKLTDLEVEQSKSEFIASMDEWQVAAEGAAIRHRIVEKHGTVMTVLACYDFPGNDMLMQETFTVTGSLIVENTQATVAENCDTF</sequence>
<dbReference type="AlphaFoldDB" id="A0A432V651"/>
<organism evidence="2 3">
    <name type="scientific">Borborobacter arsenicus</name>
    <dbReference type="NCBI Taxonomy" id="1851146"/>
    <lineage>
        <taxon>Bacteria</taxon>
        <taxon>Pseudomonadati</taxon>
        <taxon>Pseudomonadota</taxon>
        <taxon>Alphaproteobacteria</taxon>
        <taxon>Hyphomicrobiales</taxon>
        <taxon>Phyllobacteriaceae</taxon>
        <taxon>Borborobacter</taxon>
    </lineage>
</organism>
<feature type="chain" id="PRO_5019320092" evidence="1">
    <location>
        <begin position="24"/>
        <end position="136"/>
    </location>
</feature>
<dbReference type="InterPro" id="IPR032710">
    <property type="entry name" value="NTF2-like_dom_sf"/>
</dbReference>
<evidence type="ECO:0000313" key="3">
    <source>
        <dbReference type="Proteomes" id="UP000281647"/>
    </source>
</evidence>
<feature type="signal peptide" evidence="1">
    <location>
        <begin position="1"/>
        <end position="23"/>
    </location>
</feature>
<comment type="caution">
    <text evidence="2">The sequence shown here is derived from an EMBL/GenBank/DDBJ whole genome shotgun (WGS) entry which is preliminary data.</text>
</comment>
<evidence type="ECO:0000256" key="1">
    <source>
        <dbReference type="SAM" id="SignalP"/>
    </source>
</evidence>
<gene>
    <name evidence="2" type="ORF">EET67_11155</name>
</gene>
<dbReference type="RefSeq" id="WP_128624930.1">
    <property type="nucleotide sequence ID" value="NZ_ML133510.1"/>
</dbReference>
<name>A0A432V651_9HYPH</name>
<dbReference type="Proteomes" id="UP000281647">
    <property type="component" value="Unassembled WGS sequence"/>
</dbReference>
<keyword evidence="1" id="KW-0732">Signal</keyword>
<protein>
    <submittedName>
        <fullName evidence="2">Nuclear transport factor 2 family protein</fullName>
    </submittedName>
</protein>
<accession>A0A432V651</accession>
<dbReference type="SUPFAM" id="SSF54427">
    <property type="entry name" value="NTF2-like"/>
    <property type="match status" value="1"/>
</dbReference>
<dbReference type="EMBL" id="RKST01000010">
    <property type="protein sequence ID" value="RUM97625.1"/>
    <property type="molecule type" value="Genomic_DNA"/>
</dbReference>
<dbReference type="Gene3D" id="3.10.450.50">
    <property type="match status" value="1"/>
</dbReference>
<proteinExistence type="predicted"/>
<dbReference type="OrthoDB" id="8030579at2"/>
<reference evidence="2 3" key="1">
    <citation type="submission" date="2018-11" db="EMBL/GenBank/DDBJ databases">
        <title>Pseudaminobacter arsenicus sp. nov., an arsenic-resistant bacterium isolated from arsenic-rich aquifers.</title>
        <authorList>
            <person name="Mu Y."/>
        </authorList>
    </citation>
    <scope>NUCLEOTIDE SEQUENCE [LARGE SCALE GENOMIC DNA]</scope>
    <source>
        <strain evidence="2 3">CB3</strain>
    </source>
</reference>
<evidence type="ECO:0000313" key="2">
    <source>
        <dbReference type="EMBL" id="RUM97625.1"/>
    </source>
</evidence>